<dbReference type="AlphaFoldDB" id="A0A4P9WCB4"/>
<dbReference type="Proteomes" id="UP000269721">
    <property type="component" value="Unassembled WGS sequence"/>
</dbReference>
<proteinExistence type="predicted"/>
<evidence type="ECO:0000313" key="3">
    <source>
        <dbReference type="Proteomes" id="UP000269721"/>
    </source>
</evidence>
<gene>
    <name evidence="2" type="ORF">BDK51DRAFT_32297</name>
</gene>
<feature type="region of interest" description="Disordered" evidence="1">
    <location>
        <begin position="43"/>
        <end position="149"/>
    </location>
</feature>
<feature type="non-terminal residue" evidence="2">
    <location>
        <position position="1"/>
    </location>
</feature>
<name>A0A4P9WCB4_9FUNG</name>
<feature type="compositionally biased region" description="Basic and acidic residues" evidence="1">
    <location>
        <begin position="52"/>
        <end position="66"/>
    </location>
</feature>
<reference evidence="3" key="1">
    <citation type="journal article" date="2018" name="Nat. Microbiol.">
        <title>Leveraging single-cell genomics to expand the fungal tree of life.</title>
        <authorList>
            <person name="Ahrendt S.R."/>
            <person name="Quandt C.A."/>
            <person name="Ciobanu D."/>
            <person name="Clum A."/>
            <person name="Salamov A."/>
            <person name="Andreopoulos B."/>
            <person name="Cheng J.F."/>
            <person name="Woyke T."/>
            <person name="Pelin A."/>
            <person name="Henrissat B."/>
            <person name="Reynolds N.K."/>
            <person name="Benny G.L."/>
            <person name="Smith M.E."/>
            <person name="James T.Y."/>
            <person name="Grigoriev I.V."/>
        </authorList>
    </citation>
    <scope>NUCLEOTIDE SEQUENCE [LARGE SCALE GENOMIC DNA]</scope>
</reference>
<protein>
    <submittedName>
        <fullName evidence="2">Uncharacterized protein</fullName>
    </submittedName>
</protein>
<dbReference type="EMBL" id="KZ996655">
    <property type="protein sequence ID" value="RKO88530.1"/>
    <property type="molecule type" value="Genomic_DNA"/>
</dbReference>
<evidence type="ECO:0000256" key="1">
    <source>
        <dbReference type="SAM" id="MobiDB-lite"/>
    </source>
</evidence>
<keyword evidence="3" id="KW-1185">Reference proteome</keyword>
<sequence length="149" mass="16642">FDPKPDRPRIRGHTLLPKQKLTATTFRILKRRGVITGSTAYLTSHYRNQQQRQRDCRAAEAPDNRSRPPSKRRPSPRSGQQNEDHGPEEQQRSDVIHTLHLFFEGDGFEGDREVEVDNRDSEGAEGEAAGEGGRLDRGGRGTRAGSGKG</sequence>
<accession>A0A4P9WCB4</accession>
<evidence type="ECO:0000313" key="2">
    <source>
        <dbReference type="EMBL" id="RKO88530.1"/>
    </source>
</evidence>
<feature type="compositionally biased region" description="Basic and acidic residues" evidence="1">
    <location>
        <begin position="109"/>
        <end position="122"/>
    </location>
</feature>
<organism evidence="2 3">
    <name type="scientific">Blyttiomyces helicus</name>
    <dbReference type="NCBI Taxonomy" id="388810"/>
    <lineage>
        <taxon>Eukaryota</taxon>
        <taxon>Fungi</taxon>
        <taxon>Fungi incertae sedis</taxon>
        <taxon>Chytridiomycota</taxon>
        <taxon>Chytridiomycota incertae sedis</taxon>
        <taxon>Chytridiomycetes</taxon>
        <taxon>Chytridiomycetes incertae sedis</taxon>
        <taxon>Blyttiomyces</taxon>
    </lineage>
</organism>
<feature type="compositionally biased region" description="Basic and acidic residues" evidence="1">
    <location>
        <begin position="82"/>
        <end position="97"/>
    </location>
</feature>